<comment type="catalytic activity">
    <reaction evidence="7">
        <text>beta-D-fructose 6-phosphate = dihydroxyacetone + D-glyceraldehyde 3-phosphate</text>
        <dbReference type="Rhea" id="RHEA:28002"/>
        <dbReference type="ChEBI" id="CHEBI:16016"/>
        <dbReference type="ChEBI" id="CHEBI:57634"/>
        <dbReference type="ChEBI" id="CHEBI:59776"/>
    </reaction>
</comment>
<reference evidence="9 10" key="1">
    <citation type="submission" date="2024-09" db="EMBL/GenBank/DDBJ databases">
        <title>Floridaenema gen nov. (Aerosakkonemataceae, Aerosakkonematales ord. nov., Cyanobacteria) from benthic tropical and subtropical fresh waters, with the description of four new species.</title>
        <authorList>
            <person name="Moretto J.A."/>
            <person name="Berthold D.E."/>
            <person name="Lefler F.W."/>
            <person name="Huang I.-S."/>
            <person name="Laughinghouse H. IV."/>
        </authorList>
    </citation>
    <scope>NUCLEOTIDE SEQUENCE [LARGE SCALE GENOMIC DNA]</scope>
    <source>
        <strain evidence="9 10">BLCC-F46</strain>
    </source>
</reference>
<dbReference type="RefSeq" id="WP_413269936.1">
    <property type="nucleotide sequence ID" value="NZ_JBHFNQ010000064.1"/>
</dbReference>
<evidence type="ECO:0000256" key="3">
    <source>
        <dbReference type="ARBA" id="ARBA00009519"/>
    </source>
</evidence>
<comment type="catalytic activity">
    <reaction evidence="1">
        <text>beta-D-fructose 1-phosphate + H2O = D-fructose + phosphate</text>
        <dbReference type="Rhea" id="RHEA:35603"/>
        <dbReference type="ChEBI" id="CHEBI:15377"/>
        <dbReference type="ChEBI" id="CHEBI:37721"/>
        <dbReference type="ChEBI" id="CHEBI:43474"/>
        <dbReference type="ChEBI" id="CHEBI:138881"/>
    </reaction>
</comment>
<dbReference type="PANTHER" id="PTHR12260:SF6">
    <property type="entry name" value="DAMAGE-CONTROL PHOSPHATASE ARMT1"/>
    <property type="match status" value="1"/>
</dbReference>
<evidence type="ECO:0000256" key="7">
    <source>
        <dbReference type="ARBA" id="ARBA00048809"/>
    </source>
</evidence>
<dbReference type="InterPro" id="IPR036075">
    <property type="entry name" value="ARMT-1-like_metal-bd_sf"/>
</dbReference>
<dbReference type="InterPro" id="IPR002791">
    <property type="entry name" value="ARMT1-like_metal-bd"/>
</dbReference>
<keyword evidence="5" id="KW-0378">Hydrolase</keyword>
<keyword evidence="4" id="KW-0479">Metal-binding</keyword>
<evidence type="ECO:0000256" key="6">
    <source>
        <dbReference type="ARBA" id="ARBA00023211"/>
    </source>
</evidence>
<evidence type="ECO:0000256" key="4">
    <source>
        <dbReference type="ARBA" id="ARBA00022723"/>
    </source>
</evidence>
<evidence type="ECO:0000256" key="5">
    <source>
        <dbReference type="ARBA" id="ARBA00022801"/>
    </source>
</evidence>
<evidence type="ECO:0000256" key="1">
    <source>
        <dbReference type="ARBA" id="ARBA00001326"/>
    </source>
</evidence>
<dbReference type="InterPro" id="IPR039763">
    <property type="entry name" value="ARMT1"/>
</dbReference>
<protein>
    <submittedName>
        <fullName evidence="9">ARMT1-like domain-containing protein</fullName>
    </submittedName>
</protein>
<gene>
    <name evidence="9" type="ORF">ACE1CC_07950</name>
</gene>
<evidence type="ECO:0000313" key="9">
    <source>
        <dbReference type="EMBL" id="MFB2876813.1"/>
    </source>
</evidence>
<evidence type="ECO:0000256" key="2">
    <source>
        <dbReference type="ARBA" id="ARBA00001936"/>
    </source>
</evidence>
<keyword evidence="6" id="KW-0464">Manganese</keyword>
<evidence type="ECO:0000259" key="8">
    <source>
        <dbReference type="Pfam" id="PF01937"/>
    </source>
</evidence>
<dbReference type="PANTHER" id="PTHR12260">
    <property type="entry name" value="DAMAGE-CONTROL PHOSPHATASE ARMT1"/>
    <property type="match status" value="1"/>
</dbReference>
<comment type="caution">
    <text evidence="9">The sequence shown here is derived from an EMBL/GenBank/DDBJ whole genome shotgun (WGS) entry which is preliminary data.</text>
</comment>
<name>A0ABV4X201_9CYAN</name>
<comment type="similarity">
    <text evidence="3">Belongs to the damage-control phosphatase family. Sugar phosphate phosphatase III subfamily.</text>
</comment>
<dbReference type="EMBL" id="JBHFNQ010000064">
    <property type="protein sequence ID" value="MFB2876813.1"/>
    <property type="molecule type" value="Genomic_DNA"/>
</dbReference>
<organism evidence="9 10">
    <name type="scientific">Floridaenema aerugineum BLCC-F46</name>
    <dbReference type="NCBI Taxonomy" id="3153654"/>
    <lineage>
        <taxon>Bacteria</taxon>
        <taxon>Bacillati</taxon>
        <taxon>Cyanobacteriota</taxon>
        <taxon>Cyanophyceae</taxon>
        <taxon>Oscillatoriophycideae</taxon>
        <taxon>Aerosakkonematales</taxon>
        <taxon>Aerosakkonemataceae</taxon>
        <taxon>Floridanema</taxon>
        <taxon>Floridanema aerugineum</taxon>
    </lineage>
</organism>
<dbReference type="SUPFAM" id="SSF111321">
    <property type="entry name" value="AF1104-like"/>
    <property type="match status" value="1"/>
</dbReference>
<dbReference type="Pfam" id="PF01937">
    <property type="entry name" value="ARMT1-like_dom"/>
    <property type="match status" value="1"/>
</dbReference>
<proteinExistence type="inferred from homology"/>
<comment type="cofactor">
    <cofactor evidence="2">
        <name>Mn(2+)</name>
        <dbReference type="ChEBI" id="CHEBI:29035"/>
    </cofactor>
</comment>
<accession>A0ABV4X201</accession>
<evidence type="ECO:0000313" key="10">
    <source>
        <dbReference type="Proteomes" id="UP001576774"/>
    </source>
</evidence>
<keyword evidence="10" id="KW-1185">Reference proteome</keyword>
<dbReference type="Proteomes" id="UP001576774">
    <property type="component" value="Unassembled WGS sequence"/>
</dbReference>
<sequence>MYQELSNANLIIVKGDASYRRTVGDRHWDYTTPYQSITSYFPALFVALRTLKSELAAGLSTEQLEQLPQQDAQWLTNGQWGVIQFVEPHH</sequence>
<feature type="domain" description="Damage-control phosphatase ARMT1-like metal-binding" evidence="8">
    <location>
        <begin position="2"/>
        <end position="64"/>
    </location>
</feature>